<comment type="caution">
    <text evidence="1">The sequence shown here is derived from an EMBL/GenBank/DDBJ whole genome shotgun (WGS) entry which is preliminary data.</text>
</comment>
<accession>A0ABP9RAV8</accession>
<gene>
    <name evidence="1" type="ORF">GCM10023342_13250</name>
</gene>
<sequence length="99" mass="10758">MKHDEDFVAGLHFLVQGDRDVLLLAFLHLLMTDGLGTTGAPCSLLAWITMKPGPLAVTLSTVGPRSPSDLTLTYCESRPFGQFHRSISLNSALFASIDR</sequence>
<proteinExistence type="predicted"/>
<protein>
    <submittedName>
        <fullName evidence="1">Uncharacterized protein</fullName>
    </submittedName>
</protein>
<evidence type="ECO:0000313" key="1">
    <source>
        <dbReference type="EMBL" id="GAA5173765.1"/>
    </source>
</evidence>
<dbReference type="EMBL" id="BAABKI010000013">
    <property type="protein sequence ID" value="GAA5173765.1"/>
    <property type="molecule type" value="Genomic_DNA"/>
</dbReference>
<dbReference type="Proteomes" id="UP001500074">
    <property type="component" value="Unassembled WGS sequence"/>
</dbReference>
<evidence type="ECO:0000313" key="2">
    <source>
        <dbReference type="Proteomes" id="UP001500074"/>
    </source>
</evidence>
<name>A0ABP9RAV8_9GAMM</name>
<organism evidence="1 2">
    <name type="scientific">Modicisalibacter zincidurans</name>
    <dbReference type="NCBI Taxonomy" id="1178777"/>
    <lineage>
        <taxon>Bacteria</taxon>
        <taxon>Pseudomonadati</taxon>
        <taxon>Pseudomonadota</taxon>
        <taxon>Gammaproteobacteria</taxon>
        <taxon>Oceanospirillales</taxon>
        <taxon>Halomonadaceae</taxon>
        <taxon>Modicisalibacter</taxon>
    </lineage>
</organism>
<reference evidence="2" key="1">
    <citation type="journal article" date="2019" name="Int. J. Syst. Evol. Microbiol.">
        <title>The Global Catalogue of Microorganisms (GCM) 10K type strain sequencing project: providing services to taxonomists for standard genome sequencing and annotation.</title>
        <authorList>
            <consortium name="The Broad Institute Genomics Platform"/>
            <consortium name="The Broad Institute Genome Sequencing Center for Infectious Disease"/>
            <person name="Wu L."/>
            <person name="Ma J."/>
        </authorList>
    </citation>
    <scope>NUCLEOTIDE SEQUENCE [LARGE SCALE GENOMIC DNA]</scope>
    <source>
        <strain evidence="2">JCM 18472</strain>
    </source>
</reference>
<keyword evidence="2" id="KW-1185">Reference proteome</keyword>
<dbReference type="RefSeq" id="WP_031382902.1">
    <property type="nucleotide sequence ID" value="NZ_BAABKI010000013.1"/>
</dbReference>